<dbReference type="AlphaFoldDB" id="A0A848ITY0"/>
<protein>
    <submittedName>
        <fullName evidence="2">Transposase</fullName>
    </submittedName>
</protein>
<proteinExistence type="predicted"/>
<dbReference type="EMBL" id="JABBNU010000003">
    <property type="protein sequence ID" value="NMM47797.1"/>
    <property type="molecule type" value="Genomic_DNA"/>
</dbReference>
<dbReference type="GO" id="GO:0043565">
    <property type="term" value="F:sequence-specific DNA binding"/>
    <property type="evidence" value="ECO:0007669"/>
    <property type="project" value="TreeGrafter"/>
</dbReference>
<dbReference type="PANTHER" id="PTHR36966:SF1">
    <property type="entry name" value="REP-ASSOCIATED TYROSINE TRANSPOSASE"/>
    <property type="match status" value="1"/>
</dbReference>
<dbReference type="Gene3D" id="3.30.70.1290">
    <property type="entry name" value="Transposase IS200-like"/>
    <property type="match status" value="1"/>
</dbReference>
<sequence length="172" mass="20798">MQYGKIYFWTATIRNWQYLLQHKNTKNIIIDSLEYLSNNGNINVYSFVIMPNHIHLIWKMNKLNGKESPKSSFLKFTAHQFKVFMETENFSLNPYKINSKQKSHEFWQRDPRAFELYSLKMINQKINYIHNNPLQEKWSLVKFPSEYSYSSSSFYDDGISPFKFLKNIYDEF</sequence>
<dbReference type="PANTHER" id="PTHR36966">
    <property type="entry name" value="REP-ASSOCIATED TYROSINE TRANSPOSASE"/>
    <property type="match status" value="1"/>
</dbReference>
<evidence type="ECO:0000313" key="3">
    <source>
        <dbReference type="Proteomes" id="UP000559010"/>
    </source>
</evidence>
<comment type="caution">
    <text evidence="2">The sequence shown here is derived from an EMBL/GenBank/DDBJ whole genome shotgun (WGS) entry which is preliminary data.</text>
</comment>
<reference evidence="2 3" key="1">
    <citation type="submission" date="2020-04" db="EMBL/GenBank/DDBJ databases">
        <title>Flammeovirgaceae bacterium KN852 isolated from deep sea.</title>
        <authorList>
            <person name="Zhang D.-C."/>
        </authorList>
    </citation>
    <scope>NUCLEOTIDE SEQUENCE [LARGE SCALE GENOMIC DNA]</scope>
    <source>
        <strain evidence="2 3">KN852</strain>
    </source>
</reference>
<keyword evidence="3" id="KW-1185">Reference proteome</keyword>
<dbReference type="InterPro" id="IPR052715">
    <property type="entry name" value="RAYT_transposase"/>
</dbReference>
<feature type="domain" description="Transposase IS200-like" evidence="1">
    <location>
        <begin position="2"/>
        <end position="132"/>
    </location>
</feature>
<dbReference type="GO" id="GO:0004803">
    <property type="term" value="F:transposase activity"/>
    <property type="evidence" value="ECO:0007669"/>
    <property type="project" value="InterPro"/>
</dbReference>
<dbReference type="InterPro" id="IPR036515">
    <property type="entry name" value="Transposase_17_sf"/>
</dbReference>
<evidence type="ECO:0000259" key="1">
    <source>
        <dbReference type="SMART" id="SM01321"/>
    </source>
</evidence>
<name>A0A848ITY0_9BACT</name>
<dbReference type="GO" id="GO:0006313">
    <property type="term" value="P:DNA transposition"/>
    <property type="evidence" value="ECO:0007669"/>
    <property type="project" value="InterPro"/>
</dbReference>
<gene>
    <name evidence="2" type="ORF">HH304_05245</name>
</gene>
<dbReference type="Proteomes" id="UP000559010">
    <property type="component" value="Unassembled WGS sequence"/>
</dbReference>
<dbReference type="InterPro" id="IPR002686">
    <property type="entry name" value="Transposase_17"/>
</dbReference>
<evidence type="ECO:0000313" key="2">
    <source>
        <dbReference type="EMBL" id="NMM47797.1"/>
    </source>
</evidence>
<dbReference type="SUPFAM" id="SSF143422">
    <property type="entry name" value="Transposase IS200-like"/>
    <property type="match status" value="1"/>
</dbReference>
<accession>A0A848ITY0</accession>
<dbReference type="SMART" id="SM01321">
    <property type="entry name" value="Y1_Tnp"/>
    <property type="match status" value="1"/>
</dbReference>
<organism evidence="2 3">
    <name type="scientific">Marinigracilibium pacificum</name>
    <dbReference type="NCBI Taxonomy" id="2729599"/>
    <lineage>
        <taxon>Bacteria</taxon>
        <taxon>Pseudomonadati</taxon>
        <taxon>Bacteroidota</taxon>
        <taxon>Cytophagia</taxon>
        <taxon>Cytophagales</taxon>
        <taxon>Flammeovirgaceae</taxon>
        <taxon>Marinigracilibium</taxon>
    </lineage>
</organism>